<evidence type="ECO:0000256" key="2">
    <source>
        <dbReference type="ARBA" id="ARBA00022737"/>
    </source>
</evidence>
<feature type="compositionally biased region" description="Basic and acidic residues" evidence="6">
    <location>
        <begin position="56"/>
        <end position="66"/>
    </location>
</feature>
<evidence type="ECO:0000259" key="7">
    <source>
        <dbReference type="PROSITE" id="PS50157"/>
    </source>
</evidence>
<keyword evidence="3 5" id="KW-0863">Zinc-finger</keyword>
<dbReference type="Proteomes" id="UP001162164">
    <property type="component" value="Unassembled WGS sequence"/>
</dbReference>
<keyword evidence="2" id="KW-0677">Repeat</keyword>
<feature type="region of interest" description="Disordered" evidence="6">
    <location>
        <begin position="1"/>
        <end position="120"/>
    </location>
</feature>
<dbReference type="PANTHER" id="PTHR19818">
    <property type="entry name" value="ZINC FINGER PROTEIN ZIC AND GLI"/>
    <property type="match status" value="1"/>
</dbReference>
<feature type="domain" description="C2H2-type" evidence="7">
    <location>
        <begin position="300"/>
        <end position="327"/>
    </location>
</feature>
<keyword evidence="4" id="KW-0862">Zinc</keyword>
<protein>
    <recommendedName>
        <fullName evidence="7">C2H2-type domain-containing protein</fullName>
    </recommendedName>
</protein>
<comment type="caution">
    <text evidence="8">The sequence shown here is derived from an EMBL/GenBank/DDBJ whole genome shotgun (WGS) entry which is preliminary data.</text>
</comment>
<accession>A0ABQ9JUF8</accession>
<evidence type="ECO:0000256" key="4">
    <source>
        <dbReference type="ARBA" id="ARBA00022833"/>
    </source>
</evidence>
<dbReference type="InterPro" id="IPR036236">
    <property type="entry name" value="Znf_C2H2_sf"/>
</dbReference>
<keyword evidence="1" id="KW-0479">Metal-binding</keyword>
<name>A0ABQ9JUF8_9CUCU</name>
<evidence type="ECO:0000313" key="9">
    <source>
        <dbReference type="Proteomes" id="UP001162164"/>
    </source>
</evidence>
<sequence>MWQPLTNLDTIAENLAPAPGECEQDLSNSSAAGLHQGHTDEPRPAARPGEALGGDPRAEEGSERGVHQHGGGSEGGASSEMWNGFSSFGNRASEMRQLAAERQAVNNDGESGVCKSARDAECDRRPKVPASFDLFDKEHDEYFAQSGDGLAAEMQQKWKQFNQLATEYDGHFLCENCGEGFKKRGDYNVHRYRRHAVTVHCHQCGKTVKKTAEVPHKGDALRPRTEVSLLQRGLPRGQVSRFSITRTVLTPLRSVRSSLNSHIAAVHTNKNVRCPCPICGVHLKKASLLHHVRRHEGRLYTCEVCGKNFTSLMGRRRHRKKFCSQKYTCPHCTEGFDLAGSLEKHLSLHQGSDWCCNLCAELFTRKDEFLKHLRIHYREGNVDVKPSKSDRGETRAETRLTEQGTETYETIEHSETNDEPTVDEANLTIDGVSGNVDVYDNRLPNVDDACTTDNQADDKEVIVEPVETVINAHIPNDYAGEVVTTDNGNILEKAMQMIGDVDTSTEAAQVEEEGNKADFQENTDTECEVYFENGEYFYYDPVTGERIQVRFPCEGNETENPTTQAGTEDGDLEYAAVGEFENETGDGAGSGGGGGGGWFLRRTDDIPNGGNCSVGAGGGRYLAVSGCFSGLSLNFVPQNYACLAQMRLKRFVRYQGKWLGINLKKN</sequence>
<proteinExistence type="predicted"/>
<dbReference type="Gene3D" id="3.30.160.60">
    <property type="entry name" value="Classic Zinc Finger"/>
    <property type="match status" value="2"/>
</dbReference>
<gene>
    <name evidence="8" type="ORF">NQ317_002107</name>
</gene>
<dbReference type="SMART" id="SM00355">
    <property type="entry name" value="ZnF_C2H2"/>
    <property type="match status" value="5"/>
</dbReference>
<dbReference type="PANTHER" id="PTHR19818:SF139">
    <property type="entry name" value="PAIR-RULE PROTEIN ODD-PAIRED"/>
    <property type="match status" value="1"/>
</dbReference>
<dbReference type="SUPFAM" id="SSF57667">
    <property type="entry name" value="beta-beta-alpha zinc fingers"/>
    <property type="match status" value="2"/>
</dbReference>
<evidence type="ECO:0000256" key="3">
    <source>
        <dbReference type="ARBA" id="ARBA00022771"/>
    </source>
</evidence>
<evidence type="ECO:0000256" key="6">
    <source>
        <dbReference type="SAM" id="MobiDB-lite"/>
    </source>
</evidence>
<dbReference type="PROSITE" id="PS00028">
    <property type="entry name" value="ZINC_FINGER_C2H2_1"/>
    <property type="match status" value="3"/>
</dbReference>
<feature type="domain" description="C2H2-type" evidence="7">
    <location>
        <begin position="327"/>
        <end position="354"/>
    </location>
</feature>
<dbReference type="InterPro" id="IPR050329">
    <property type="entry name" value="GLI_C2H2-zinc-finger"/>
</dbReference>
<organism evidence="8 9">
    <name type="scientific">Molorchus minor</name>
    <dbReference type="NCBI Taxonomy" id="1323400"/>
    <lineage>
        <taxon>Eukaryota</taxon>
        <taxon>Metazoa</taxon>
        <taxon>Ecdysozoa</taxon>
        <taxon>Arthropoda</taxon>
        <taxon>Hexapoda</taxon>
        <taxon>Insecta</taxon>
        <taxon>Pterygota</taxon>
        <taxon>Neoptera</taxon>
        <taxon>Endopterygota</taxon>
        <taxon>Coleoptera</taxon>
        <taxon>Polyphaga</taxon>
        <taxon>Cucujiformia</taxon>
        <taxon>Chrysomeloidea</taxon>
        <taxon>Cerambycidae</taxon>
        <taxon>Lamiinae</taxon>
        <taxon>Monochamini</taxon>
        <taxon>Molorchus</taxon>
    </lineage>
</organism>
<evidence type="ECO:0000256" key="1">
    <source>
        <dbReference type="ARBA" id="ARBA00022723"/>
    </source>
</evidence>
<keyword evidence="9" id="KW-1185">Reference proteome</keyword>
<dbReference type="InterPro" id="IPR013087">
    <property type="entry name" value="Znf_C2H2_type"/>
</dbReference>
<evidence type="ECO:0000313" key="8">
    <source>
        <dbReference type="EMBL" id="KAJ8981936.1"/>
    </source>
</evidence>
<evidence type="ECO:0000256" key="5">
    <source>
        <dbReference type="PROSITE-ProRule" id="PRU00042"/>
    </source>
</evidence>
<feature type="domain" description="C2H2-type" evidence="7">
    <location>
        <begin position="172"/>
        <end position="196"/>
    </location>
</feature>
<dbReference type="EMBL" id="JAPWTJ010000153">
    <property type="protein sequence ID" value="KAJ8981936.1"/>
    <property type="molecule type" value="Genomic_DNA"/>
</dbReference>
<reference evidence="8" key="1">
    <citation type="journal article" date="2023" name="Insect Mol. Biol.">
        <title>Genome sequencing provides insights into the evolution of gene families encoding plant cell wall-degrading enzymes in longhorned beetles.</title>
        <authorList>
            <person name="Shin N.R."/>
            <person name="Okamura Y."/>
            <person name="Kirsch R."/>
            <person name="Pauchet Y."/>
        </authorList>
    </citation>
    <scope>NUCLEOTIDE SEQUENCE</scope>
    <source>
        <strain evidence="8">MMC_N1</strain>
    </source>
</reference>
<dbReference type="PROSITE" id="PS50157">
    <property type="entry name" value="ZINC_FINGER_C2H2_2"/>
    <property type="match status" value="4"/>
</dbReference>
<feature type="domain" description="C2H2-type" evidence="7">
    <location>
        <begin position="354"/>
        <end position="381"/>
    </location>
</feature>
<dbReference type="Pfam" id="PF00096">
    <property type="entry name" value="zf-C2H2"/>
    <property type="match status" value="1"/>
</dbReference>